<dbReference type="SUPFAM" id="SSF141130">
    <property type="entry name" value="Acetamidase/Formamidase-like"/>
    <property type="match status" value="1"/>
</dbReference>
<accession>A0A0E4BVX1</accession>
<gene>
    <name evidence="1" type="ORF">NK6_9205</name>
</gene>
<dbReference type="Gene3D" id="3.10.28.20">
    <property type="entry name" value="Acetamidase/Formamidase-like domains"/>
    <property type="match status" value="1"/>
</dbReference>
<dbReference type="InterPro" id="IPR004304">
    <property type="entry name" value="FmdA_AmdA"/>
</dbReference>
<organism evidence="1 2">
    <name type="scientific">Bradyrhizobium diazoefficiens</name>
    <dbReference type="NCBI Taxonomy" id="1355477"/>
    <lineage>
        <taxon>Bacteria</taxon>
        <taxon>Pseudomonadati</taxon>
        <taxon>Pseudomonadota</taxon>
        <taxon>Alphaproteobacteria</taxon>
        <taxon>Hyphomicrobiales</taxon>
        <taxon>Nitrobacteraceae</taxon>
        <taxon>Bradyrhizobium</taxon>
    </lineage>
</organism>
<dbReference type="EMBL" id="AP014685">
    <property type="protein sequence ID" value="BAR62346.1"/>
    <property type="molecule type" value="Genomic_DNA"/>
</dbReference>
<dbReference type="Proteomes" id="UP000063308">
    <property type="component" value="Chromosome"/>
</dbReference>
<dbReference type="Gene3D" id="2.60.120.580">
    <property type="entry name" value="Acetamidase/Formamidase-like domains"/>
    <property type="match status" value="2"/>
</dbReference>
<dbReference type="AlphaFoldDB" id="A0A0E4BVX1"/>
<evidence type="ECO:0008006" key="3">
    <source>
        <dbReference type="Google" id="ProtNLM"/>
    </source>
</evidence>
<dbReference type="RefSeq" id="WP_060912261.1">
    <property type="nucleotide sequence ID" value="NZ_JAFCKD010000009.1"/>
</dbReference>
<name>A0A0E4BVX1_9BRAD</name>
<evidence type="ECO:0000313" key="1">
    <source>
        <dbReference type="EMBL" id="BAR62346.1"/>
    </source>
</evidence>
<evidence type="ECO:0000313" key="2">
    <source>
        <dbReference type="Proteomes" id="UP000063308"/>
    </source>
</evidence>
<protein>
    <recommendedName>
        <fullName evidence="3">Acetamidase</fullName>
    </recommendedName>
</protein>
<dbReference type="Pfam" id="PF03069">
    <property type="entry name" value="FmdA_AmdA"/>
    <property type="match status" value="2"/>
</dbReference>
<dbReference type="PANTHER" id="PTHR31891:SF1">
    <property type="entry name" value="FORMAMIDASE C869.04-RELATED"/>
    <property type="match status" value="1"/>
</dbReference>
<reference evidence="1 2" key="1">
    <citation type="submission" date="2014-11" db="EMBL/GenBank/DDBJ databases">
        <title>Symbiosis island explosion on the genome of extra-slow-growing strains of soybean bradyrhizobia with massive insertion sequences.</title>
        <authorList>
            <person name="Iida T."/>
            <person name="Minamisawa K."/>
        </authorList>
    </citation>
    <scope>NUCLEOTIDE SEQUENCE [LARGE SCALE GENOMIC DNA]</scope>
    <source>
        <strain evidence="1 2">NK6</strain>
    </source>
</reference>
<sequence length="413" mass="45228">MTHFTLPVSPKTVHWGYFSKTVAPALTLRSGDRATIETLTHHANDDYERMIQGDPGAESVFQWTREHKAVARRGSGPVEGPFIRGAGEGIGVHLLTGPVAIEGAEPGDILEVRILDIRPRPSCSACHAGRCFGSNVAANWGFHYHDLIEEPKPREVVTIFELDTSGEPYAKAVYNYVWTPQTDPDGIVHPIIDYPGVRVDHTTIRKRENILASVKVPARLHFGTMGLAPSEADFVSSIPPSYTGGNIDDWRIGKGARMFYPVAVPGAYFSVGDPHAAQGDSELGGTAIETSLTGDFEFILHKKADLAGTNLEGLDHPMLETEQAWSFYGFTYPNYLATLGADAQTEIANHSSLDRAMRDAFRKLRRFLMTVHGLSEDEAISLLSVGADFGVTQVVDANWGVHGTIRKNIFRCD</sequence>
<dbReference type="GO" id="GO:0016811">
    <property type="term" value="F:hydrolase activity, acting on carbon-nitrogen (but not peptide) bonds, in linear amides"/>
    <property type="evidence" value="ECO:0007669"/>
    <property type="project" value="InterPro"/>
</dbReference>
<proteinExistence type="predicted"/>
<dbReference type="PANTHER" id="PTHR31891">
    <property type="entry name" value="FORMAMIDASE C869.04-RELATED"/>
    <property type="match status" value="1"/>
</dbReference>